<comment type="similarity">
    <text evidence="1 2">Belongs to the anti-sigma-factor antagonist family.</text>
</comment>
<dbReference type="STRING" id="1797197.A2Y75_11560"/>
<name>A0A1F2WRP0_9ACTN</name>
<reference evidence="4 5" key="1">
    <citation type="journal article" date="2016" name="Nat. Commun.">
        <title>Thousands of microbial genomes shed light on interconnected biogeochemical processes in an aquifer system.</title>
        <authorList>
            <person name="Anantharaman K."/>
            <person name="Brown C.T."/>
            <person name="Hug L.A."/>
            <person name="Sharon I."/>
            <person name="Castelle C.J."/>
            <person name="Probst A.J."/>
            <person name="Thomas B.C."/>
            <person name="Singh A."/>
            <person name="Wilkins M.J."/>
            <person name="Karaoz U."/>
            <person name="Brodie E.L."/>
            <person name="Williams K.H."/>
            <person name="Hubbard S.S."/>
            <person name="Banfield J.F."/>
        </authorList>
    </citation>
    <scope>NUCLEOTIDE SEQUENCE [LARGE SCALE GENOMIC DNA]</scope>
</reference>
<dbReference type="GO" id="GO:0043856">
    <property type="term" value="F:anti-sigma factor antagonist activity"/>
    <property type="evidence" value="ECO:0007669"/>
    <property type="project" value="InterPro"/>
</dbReference>
<dbReference type="EMBL" id="MELK01000015">
    <property type="protein sequence ID" value="OFW59495.1"/>
    <property type="molecule type" value="Genomic_DNA"/>
</dbReference>
<dbReference type="NCBIfam" id="TIGR00377">
    <property type="entry name" value="ant_ant_sig"/>
    <property type="match status" value="1"/>
</dbReference>
<gene>
    <name evidence="4" type="ORF">A2Y75_11560</name>
</gene>
<sequence length="117" mass="12862">MEEYTKVTLEIRIRKAGVVPILELEGEIDLSTSPRLKQAVYNLIEAGNKNIVLDLSGVKFMDSTGLGTLVGALKKTSMQSGTVKLICPSKNILKTFTLTGLDKVFLIYDNLRECLGE</sequence>
<proteinExistence type="inferred from homology"/>
<dbReference type="InterPro" id="IPR036513">
    <property type="entry name" value="STAS_dom_sf"/>
</dbReference>
<evidence type="ECO:0000256" key="2">
    <source>
        <dbReference type="RuleBase" id="RU003749"/>
    </source>
</evidence>
<feature type="domain" description="STAS" evidence="3">
    <location>
        <begin position="9"/>
        <end position="117"/>
    </location>
</feature>
<dbReference type="PROSITE" id="PS50801">
    <property type="entry name" value="STAS"/>
    <property type="match status" value="1"/>
</dbReference>
<evidence type="ECO:0000259" key="3">
    <source>
        <dbReference type="PROSITE" id="PS50801"/>
    </source>
</evidence>
<dbReference type="CDD" id="cd07043">
    <property type="entry name" value="STAS_anti-anti-sigma_factors"/>
    <property type="match status" value="1"/>
</dbReference>
<dbReference type="PANTHER" id="PTHR33495:SF2">
    <property type="entry name" value="ANTI-SIGMA FACTOR ANTAGONIST TM_1081-RELATED"/>
    <property type="match status" value="1"/>
</dbReference>
<dbReference type="AlphaFoldDB" id="A0A1F2WRP0"/>
<dbReference type="PANTHER" id="PTHR33495">
    <property type="entry name" value="ANTI-SIGMA FACTOR ANTAGONIST TM_1081-RELATED-RELATED"/>
    <property type="match status" value="1"/>
</dbReference>
<dbReference type="SUPFAM" id="SSF52091">
    <property type="entry name" value="SpoIIaa-like"/>
    <property type="match status" value="1"/>
</dbReference>
<dbReference type="InterPro" id="IPR002645">
    <property type="entry name" value="STAS_dom"/>
</dbReference>
<organism evidence="4 5">
    <name type="scientific">Candidatus Solincola sediminis</name>
    <dbReference type="NCBI Taxonomy" id="1797199"/>
    <lineage>
        <taxon>Bacteria</taxon>
        <taxon>Bacillati</taxon>
        <taxon>Actinomycetota</taxon>
        <taxon>Candidatus Geothermincolia</taxon>
        <taxon>Candidatus Geothermincolales</taxon>
        <taxon>Candidatus Geothermincolaceae</taxon>
        <taxon>Candidatus Solincola</taxon>
    </lineage>
</organism>
<evidence type="ECO:0000313" key="4">
    <source>
        <dbReference type="EMBL" id="OFW59495.1"/>
    </source>
</evidence>
<accession>A0A1F2WRP0</accession>
<dbReference type="Pfam" id="PF01740">
    <property type="entry name" value="STAS"/>
    <property type="match status" value="1"/>
</dbReference>
<dbReference type="InterPro" id="IPR003658">
    <property type="entry name" value="Anti-sigma_ant"/>
</dbReference>
<comment type="caution">
    <text evidence="4">The sequence shown here is derived from an EMBL/GenBank/DDBJ whole genome shotgun (WGS) entry which is preliminary data.</text>
</comment>
<dbReference type="Gene3D" id="3.30.750.24">
    <property type="entry name" value="STAS domain"/>
    <property type="match status" value="1"/>
</dbReference>
<evidence type="ECO:0000313" key="5">
    <source>
        <dbReference type="Proteomes" id="UP000177876"/>
    </source>
</evidence>
<dbReference type="Proteomes" id="UP000177876">
    <property type="component" value="Unassembled WGS sequence"/>
</dbReference>
<evidence type="ECO:0000256" key="1">
    <source>
        <dbReference type="ARBA" id="ARBA00009013"/>
    </source>
</evidence>
<protein>
    <recommendedName>
        <fullName evidence="2">Anti-sigma factor antagonist</fullName>
    </recommendedName>
</protein>